<dbReference type="InterPro" id="IPR035906">
    <property type="entry name" value="MetI-like_sf"/>
</dbReference>
<evidence type="ECO:0000256" key="6">
    <source>
        <dbReference type="ARBA" id="ARBA00022989"/>
    </source>
</evidence>
<evidence type="ECO:0000256" key="1">
    <source>
        <dbReference type="ARBA" id="ARBA00004429"/>
    </source>
</evidence>
<evidence type="ECO:0000256" key="8">
    <source>
        <dbReference type="RuleBase" id="RU363032"/>
    </source>
</evidence>
<dbReference type="EMBL" id="JAFNAA010000006">
    <property type="protein sequence ID" value="MBO1108064.1"/>
    <property type="molecule type" value="Genomic_DNA"/>
</dbReference>
<keyword evidence="6 8" id="KW-1133">Transmembrane helix</keyword>
<dbReference type="CDD" id="cd06261">
    <property type="entry name" value="TM_PBP2"/>
    <property type="match status" value="2"/>
</dbReference>
<feature type="transmembrane region" description="Helical" evidence="8">
    <location>
        <begin position="333"/>
        <end position="353"/>
    </location>
</feature>
<dbReference type="FunFam" id="1.10.3720.10:FF:000088">
    <property type="entry name" value="Iron(III) ABC transporter, permease protein"/>
    <property type="match status" value="1"/>
</dbReference>
<dbReference type="Gene3D" id="1.10.3720.10">
    <property type="entry name" value="MetI-like"/>
    <property type="match status" value="2"/>
</dbReference>
<gene>
    <name evidence="9" type="ORF">J2R62_07490</name>
</gene>
<evidence type="ECO:0000256" key="4">
    <source>
        <dbReference type="ARBA" id="ARBA00022519"/>
    </source>
</evidence>
<comment type="similarity">
    <text evidence="8">Belongs to the binding-protein-dependent transport system permease family.</text>
</comment>
<dbReference type="PANTHER" id="PTHR30183:SF2">
    <property type="entry name" value="IRON UTILIZATION PROTEIN"/>
    <property type="match status" value="1"/>
</dbReference>
<dbReference type="InterPro" id="IPR000515">
    <property type="entry name" value="MetI-like"/>
</dbReference>
<feature type="transmembrane region" description="Helical" evidence="8">
    <location>
        <begin position="50"/>
        <end position="74"/>
    </location>
</feature>
<evidence type="ECO:0000313" key="9">
    <source>
        <dbReference type="EMBL" id="MBO1108064.1"/>
    </source>
</evidence>
<dbReference type="Pfam" id="PF00528">
    <property type="entry name" value="BPD_transp_1"/>
    <property type="match status" value="2"/>
</dbReference>
<feature type="transmembrane region" description="Helical" evidence="8">
    <location>
        <begin position="86"/>
        <end position="106"/>
    </location>
</feature>
<name>A0A379CL95_PLESH</name>
<feature type="transmembrane region" description="Helical" evidence="8">
    <location>
        <begin position="292"/>
        <end position="313"/>
    </location>
</feature>
<keyword evidence="2 8" id="KW-0813">Transport</keyword>
<dbReference type="GO" id="GO:0005886">
    <property type="term" value="C:plasma membrane"/>
    <property type="evidence" value="ECO:0007669"/>
    <property type="project" value="UniProtKB-SubCell"/>
</dbReference>
<feature type="transmembrane region" description="Helical" evidence="8">
    <location>
        <begin position="516"/>
        <end position="537"/>
    </location>
</feature>
<reference evidence="9" key="1">
    <citation type="submission" date="2021-03" db="EMBL/GenBank/DDBJ databases">
        <title>Plesiomonas shigelloides zfcc0051, isolated from zebrafish feces.</title>
        <authorList>
            <person name="Vanderhoek Z."/>
            <person name="Gaulke C."/>
        </authorList>
    </citation>
    <scope>NUCLEOTIDE SEQUENCE</scope>
    <source>
        <strain evidence="9">Zfcc0051</strain>
    </source>
</reference>
<dbReference type="RefSeq" id="WP_047708743.1">
    <property type="nucleotide sequence ID" value="NZ_JAFNAA010000006.1"/>
</dbReference>
<dbReference type="GO" id="GO:0055085">
    <property type="term" value="P:transmembrane transport"/>
    <property type="evidence" value="ECO:0007669"/>
    <property type="project" value="InterPro"/>
</dbReference>
<keyword evidence="3" id="KW-1003">Cell membrane</keyword>
<evidence type="ECO:0000256" key="7">
    <source>
        <dbReference type="ARBA" id="ARBA00023136"/>
    </source>
</evidence>
<dbReference type="AlphaFoldDB" id="A0A379CL95"/>
<dbReference type="PROSITE" id="PS50928">
    <property type="entry name" value="ABC_TM1"/>
    <property type="match status" value="2"/>
</dbReference>
<evidence type="ECO:0000256" key="2">
    <source>
        <dbReference type="ARBA" id="ARBA00022448"/>
    </source>
</evidence>
<feature type="transmembrane region" description="Helical" evidence="8">
    <location>
        <begin position="467"/>
        <end position="484"/>
    </location>
</feature>
<feature type="transmembrane region" description="Helical" evidence="8">
    <location>
        <begin position="239"/>
        <end position="257"/>
    </location>
</feature>
<evidence type="ECO:0000256" key="3">
    <source>
        <dbReference type="ARBA" id="ARBA00022475"/>
    </source>
</evidence>
<sequence length="543" mass="59698">MRKPKNLGWSLAAWLCGLLLVVPIAAIFFEASSPSGELFGHLWDSVLSSYLTNSLLLVAGTVGLSLLLGLPAAWLMAMYRFPGQKVLQWALCLPLALPGYLVAYLYTDLLDFSGPVQGSLRALFGWQTLQDYWFPPIRTLGGACLILALVLYPYIYLLTRTALMEQSSTLLQSARLLRASPWQVLWRVCLPLARPAIAVGASLVAMETLGDFGTVAYFAVPTLTTAVYDTWLGYGDLSAASKIAALMLLAVFVLVSLERYSRRRQRVYQKHMGREAHELMPLHGWRSAGAQLYCWTLVLLAFGLPVGKLLYWVMLYFEQSWTAQFLTYSWHSLSVSLLASGLTLLVALLLNFYHRLQPRNYSSVPMRLASLGYAVPGTVLAIGLLIPLTGADHGLNALAKSLGLPLPGLVFSGSLLALVFAYSVRFSAMAVGGVESTLAKVSPSLDMVSRTLGSRPLSMLRRVHLPLLRRGLLTAAMMVFIESMKELNASLLLRPFNFDTLATHVFTFTSDEQLELAALPALVLVLVGLLPVIWLNLSLQRKS</sequence>
<dbReference type="PANTHER" id="PTHR30183">
    <property type="entry name" value="MOLYBDENUM TRANSPORT SYSTEM PERMEASE PROTEIN MODB"/>
    <property type="match status" value="1"/>
</dbReference>
<feature type="transmembrane region" description="Helical" evidence="8">
    <location>
        <begin position="406"/>
        <end position="424"/>
    </location>
</feature>
<comment type="subcellular location">
    <subcellularLocation>
        <location evidence="1">Cell inner membrane</location>
        <topology evidence="1">Multi-pass membrane protein</topology>
    </subcellularLocation>
    <subcellularLocation>
        <location evidence="8">Cell membrane</location>
        <topology evidence="8">Multi-pass membrane protein</topology>
    </subcellularLocation>
</comment>
<organism evidence="9 10">
    <name type="scientific">Plesiomonas shigelloides</name>
    <name type="common">Aeromonas shigelloides</name>
    <dbReference type="NCBI Taxonomy" id="703"/>
    <lineage>
        <taxon>Bacteria</taxon>
        <taxon>Pseudomonadati</taxon>
        <taxon>Pseudomonadota</taxon>
        <taxon>Gammaproteobacteria</taxon>
        <taxon>Enterobacterales</taxon>
        <taxon>Enterobacteriaceae</taxon>
        <taxon>Plesiomonas</taxon>
    </lineage>
</organism>
<feature type="transmembrane region" description="Helical" evidence="8">
    <location>
        <begin position="365"/>
        <end position="386"/>
    </location>
</feature>
<keyword evidence="4" id="KW-0997">Cell inner membrane</keyword>
<protein>
    <submittedName>
        <fullName evidence="9">Iron ABC transporter permease</fullName>
    </submittedName>
</protein>
<dbReference type="SUPFAM" id="SSF161098">
    <property type="entry name" value="MetI-like"/>
    <property type="match status" value="2"/>
</dbReference>
<dbReference type="Proteomes" id="UP000664658">
    <property type="component" value="Unassembled WGS sequence"/>
</dbReference>
<proteinExistence type="inferred from homology"/>
<evidence type="ECO:0000313" key="10">
    <source>
        <dbReference type="Proteomes" id="UP000664658"/>
    </source>
</evidence>
<feature type="transmembrane region" description="Helical" evidence="8">
    <location>
        <begin position="140"/>
        <end position="163"/>
    </location>
</feature>
<keyword evidence="7 8" id="KW-0472">Membrane</keyword>
<keyword evidence="5 8" id="KW-0812">Transmembrane</keyword>
<accession>A0A379CL95</accession>
<comment type="caution">
    <text evidence="9">The sequence shown here is derived from an EMBL/GenBank/DDBJ whole genome shotgun (WGS) entry which is preliminary data.</text>
</comment>
<evidence type="ECO:0000256" key="5">
    <source>
        <dbReference type="ARBA" id="ARBA00022692"/>
    </source>
</evidence>